<keyword evidence="4" id="KW-0131">Cell cycle</keyword>
<dbReference type="EMBL" id="KZ504658">
    <property type="protein sequence ID" value="PKU61528.1"/>
    <property type="molecule type" value="Genomic_DNA"/>
</dbReference>
<dbReference type="PANTHER" id="PTHR18937">
    <property type="entry name" value="STRUCTURAL MAINTENANCE OF CHROMOSOMES SMC FAMILY MEMBER"/>
    <property type="match status" value="1"/>
</dbReference>
<evidence type="ECO:0000313" key="5">
    <source>
        <dbReference type="EMBL" id="PKU61528.1"/>
    </source>
</evidence>
<organism evidence="5 6">
    <name type="scientific">Dendrobium catenatum</name>
    <dbReference type="NCBI Taxonomy" id="906689"/>
    <lineage>
        <taxon>Eukaryota</taxon>
        <taxon>Viridiplantae</taxon>
        <taxon>Streptophyta</taxon>
        <taxon>Embryophyta</taxon>
        <taxon>Tracheophyta</taxon>
        <taxon>Spermatophyta</taxon>
        <taxon>Magnoliopsida</taxon>
        <taxon>Liliopsida</taxon>
        <taxon>Asparagales</taxon>
        <taxon>Orchidaceae</taxon>
        <taxon>Epidendroideae</taxon>
        <taxon>Malaxideae</taxon>
        <taxon>Dendrobiinae</taxon>
        <taxon>Dendrobium</taxon>
    </lineage>
</organism>
<dbReference type="GO" id="GO:0007062">
    <property type="term" value="P:sister chromatid cohesion"/>
    <property type="evidence" value="ECO:0007669"/>
    <property type="project" value="TreeGrafter"/>
</dbReference>
<keyword evidence="1" id="KW-0132">Cell division</keyword>
<keyword evidence="3" id="KW-0539">Nucleus</keyword>
<reference evidence="5 6" key="1">
    <citation type="journal article" date="2016" name="Sci. Rep.">
        <title>The Dendrobium catenatum Lindl. genome sequence provides insights into polysaccharide synthase, floral development and adaptive evolution.</title>
        <authorList>
            <person name="Zhang G.Q."/>
            <person name="Xu Q."/>
            <person name="Bian C."/>
            <person name="Tsai W.C."/>
            <person name="Yeh C.M."/>
            <person name="Liu K.W."/>
            <person name="Yoshida K."/>
            <person name="Zhang L.S."/>
            <person name="Chang S.B."/>
            <person name="Chen F."/>
            <person name="Shi Y."/>
            <person name="Su Y.Y."/>
            <person name="Zhang Y.Q."/>
            <person name="Chen L.J."/>
            <person name="Yin Y."/>
            <person name="Lin M."/>
            <person name="Huang H."/>
            <person name="Deng H."/>
            <person name="Wang Z.W."/>
            <person name="Zhu S.L."/>
            <person name="Zhao X."/>
            <person name="Deng C."/>
            <person name="Niu S.C."/>
            <person name="Huang J."/>
            <person name="Wang M."/>
            <person name="Liu G.H."/>
            <person name="Yang H.J."/>
            <person name="Xiao X.J."/>
            <person name="Hsiao Y.Y."/>
            <person name="Wu W.L."/>
            <person name="Chen Y.Y."/>
            <person name="Mitsuda N."/>
            <person name="Ohme-Takagi M."/>
            <person name="Luo Y.B."/>
            <person name="Van de Peer Y."/>
            <person name="Liu Z.J."/>
        </authorList>
    </citation>
    <scope>NUCLEOTIDE SEQUENCE [LARGE SCALE GENOMIC DNA]</scope>
    <source>
        <tissue evidence="5">The whole plant</tissue>
    </source>
</reference>
<dbReference type="GO" id="GO:0051301">
    <property type="term" value="P:cell division"/>
    <property type="evidence" value="ECO:0007669"/>
    <property type="project" value="UniProtKB-KW"/>
</dbReference>
<dbReference type="SUPFAM" id="SSF52540">
    <property type="entry name" value="P-loop containing nucleoside triphosphate hydrolases"/>
    <property type="match status" value="1"/>
</dbReference>
<gene>
    <name evidence="5" type="primary">SMC1</name>
    <name evidence="5" type="ORF">MA16_Dca028775</name>
</gene>
<evidence type="ECO:0000256" key="4">
    <source>
        <dbReference type="ARBA" id="ARBA00023306"/>
    </source>
</evidence>
<accession>A0A2I0VDP1</accession>
<protein>
    <submittedName>
        <fullName evidence="5">Structural maintenance of chromosomes protein 1</fullName>
    </submittedName>
</protein>
<reference evidence="5 6" key="2">
    <citation type="journal article" date="2017" name="Nature">
        <title>The Apostasia genome and the evolution of orchids.</title>
        <authorList>
            <person name="Zhang G.Q."/>
            <person name="Liu K.W."/>
            <person name="Li Z."/>
            <person name="Lohaus R."/>
            <person name="Hsiao Y.Y."/>
            <person name="Niu S.C."/>
            <person name="Wang J.Y."/>
            <person name="Lin Y.C."/>
            <person name="Xu Q."/>
            <person name="Chen L.J."/>
            <person name="Yoshida K."/>
            <person name="Fujiwara S."/>
            <person name="Wang Z.W."/>
            <person name="Zhang Y.Q."/>
            <person name="Mitsuda N."/>
            <person name="Wang M."/>
            <person name="Liu G.H."/>
            <person name="Pecoraro L."/>
            <person name="Huang H.X."/>
            <person name="Xiao X.J."/>
            <person name="Lin M."/>
            <person name="Wu X.Y."/>
            <person name="Wu W.L."/>
            <person name="Chen Y.Y."/>
            <person name="Chang S.B."/>
            <person name="Sakamoto S."/>
            <person name="Ohme-Takagi M."/>
            <person name="Yagi M."/>
            <person name="Zeng S.J."/>
            <person name="Shen C.Y."/>
            <person name="Yeh C.M."/>
            <person name="Luo Y.B."/>
            <person name="Tsai W.C."/>
            <person name="Van de Peer Y."/>
            <person name="Liu Z.J."/>
        </authorList>
    </citation>
    <scope>NUCLEOTIDE SEQUENCE [LARGE SCALE GENOMIC DNA]</scope>
    <source>
        <tissue evidence="5">The whole plant</tissue>
    </source>
</reference>
<evidence type="ECO:0000256" key="1">
    <source>
        <dbReference type="ARBA" id="ARBA00022618"/>
    </source>
</evidence>
<keyword evidence="6" id="KW-1185">Reference proteome</keyword>
<dbReference type="GO" id="GO:0008278">
    <property type="term" value="C:cohesin complex"/>
    <property type="evidence" value="ECO:0007669"/>
    <property type="project" value="TreeGrafter"/>
</dbReference>
<name>A0A2I0VDP1_9ASPA</name>
<dbReference type="PANTHER" id="PTHR18937:SF12">
    <property type="entry name" value="STRUCTURAL MAINTENANCE OF CHROMOSOMES PROTEIN"/>
    <property type="match status" value="1"/>
</dbReference>
<evidence type="ECO:0000256" key="3">
    <source>
        <dbReference type="ARBA" id="ARBA00023242"/>
    </source>
</evidence>
<proteinExistence type="predicted"/>
<dbReference type="GO" id="GO:0003677">
    <property type="term" value="F:DNA binding"/>
    <property type="evidence" value="ECO:0007669"/>
    <property type="project" value="TreeGrafter"/>
</dbReference>
<dbReference type="STRING" id="906689.A0A2I0VDP1"/>
<evidence type="ECO:0000313" key="6">
    <source>
        <dbReference type="Proteomes" id="UP000233837"/>
    </source>
</evidence>
<keyword evidence="2" id="KW-0498">Mitosis</keyword>
<evidence type="ECO:0000256" key="2">
    <source>
        <dbReference type="ARBA" id="ARBA00022776"/>
    </source>
</evidence>
<dbReference type="AlphaFoldDB" id="A0A2I0VDP1"/>
<dbReference type="InterPro" id="IPR027417">
    <property type="entry name" value="P-loop_NTPase"/>
</dbReference>
<dbReference type="Proteomes" id="UP000233837">
    <property type="component" value="Unassembled WGS sequence"/>
</dbReference>
<sequence length="86" mass="9611">MGDASELLFMRIITGAGRSECRIDRKVVTWDDYNSRFKSMGILLKAMNFLLFQDDVGSIASKNPKELAALLEQISSSDKLKKKGVL</sequence>
<dbReference type="GO" id="GO:0005634">
    <property type="term" value="C:nucleus"/>
    <property type="evidence" value="ECO:0007669"/>
    <property type="project" value="TreeGrafter"/>
</dbReference>
<dbReference type="Gene3D" id="3.40.50.300">
    <property type="entry name" value="P-loop containing nucleotide triphosphate hydrolases"/>
    <property type="match status" value="1"/>
</dbReference>